<evidence type="ECO:0000256" key="1">
    <source>
        <dbReference type="SAM" id="MobiDB-lite"/>
    </source>
</evidence>
<proteinExistence type="predicted"/>
<keyword evidence="3" id="KW-1185">Reference proteome</keyword>
<feature type="region of interest" description="Disordered" evidence="1">
    <location>
        <begin position="145"/>
        <end position="191"/>
    </location>
</feature>
<gene>
    <name evidence="2" type="ordered locus">Os08g0245301</name>
    <name evidence="2" type="ORF">OSNPB_080245301</name>
</gene>
<reference evidence="2 3" key="2">
    <citation type="journal article" date="2013" name="Plant Cell Physiol.">
        <title>Rice Annotation Project Database (RAP-DB): an integrative and interactive database for rice genomics.</title>
        <authorList>
            <person name="Sakai H."/>
            <person name="Lee S.S."/>
            <person name="Tanaka T."/>
            <person name="Numa H."/>
            <person name="Kim J."/>
            <person name="Kawahara Y."/>
            <person name="Wakimoto H."/>
            <person name="Yang C.C."/>
            <person name="Iwamoto M."/>
            <person name="Abe T."/>
            <person name="Yamada Y."/>
            <person name="Muto A."/>
            <person name="Inokuchi H."/>
            <person name="Ikemura T."/>
            <person name="Matsumoto T."/>
            <person name="Sasaki T."/>
            <person name="Itoh T."/>
        </authorList>
    </citation>
    <scope>NUCLEOTIDE SEQUENCE [LARGE SCALE GENOMIC DNA]</scope>
    <source>
        <strain evidence="3">cv. Nipponbare</strain>
    </source>
</reference>
<organism evidence="2 3">
    <name type="scientific">Oryza sativa subsp. japonica</name>
    <name type="common">Rice</name>
    <dbReference type="NCBI Taxonomy" id="39947"/>
    <lineage>
        <taxon>Eukaryota</taxon>
        <taxon>Viridiplantae</taxon>
        <taxon>Streptophyta</taxon>
        <taxon>Embryophyta</taxon>
        <taxon>Tracheophyta</taxon>
        <taxon>Spermatophyta</taxon>
        <taxon>Magnoliopsida</taxon>
        <taxon>Liliopsida</taxon>
        <taxon>Poales</taxon>
        <taxon>Poaceae</taxon>
        <taxon>BOP clade</taxon>
        <taxon>Oryzoideae</taxon>
        <taxon>Oryzeae</taxon>
        <taxon>Oryzinae</taxon>
        <taxon>Oryza</taxon>
        <taxon>Oryza sativa</taxon>
    </lineage>
</organism>
<evidence type="ECO:0000313" key="2">
    <source>
        <dbReference type="EMBL" id="BAT04524.1"/>
    </source>
</evidence>
<protein>
    <submittedName>
        <fullName evidence="2">Os08g0245301 protein</fullName>
    </submittedName>
</protein>
<dbReference type="Gramene" id="Os08t0245301-00">
    <property type="protein sequence ID" value="Os08t0245301-00"/>
    <property type="gene ID" value="Os08g0245301"/>
</dbReference>
<reference evidence="3" key="1">
    <citation type="journal article" date="2005" name="Nature">
        <title>The map-based sequence of the rice genome.</title>
        <authorList>
            <consortium name="International rice genome sequencing project (IRGSP)"/>
            <person name="Matsumoto T."/>
            <person name="Wu J."/>
            <person name="Kanamori H."/>
            <person name="Katayose Y."/>
            <person name="Fujisawa M."/>
            <person name="Namiki N."/>
            <person name="Mizuno H."/>
            <person name="Yamamoto K."/>
            <person name="Antonio B.A."/>
            <person name="Baba T."/>
            <person name="Sakata K."/>
            <person name="Nagamura Y."/>
            <person name="Aoki H."/>
            <person name="Arikawa K."/>
            <person name="Arita K."/>
            <person name="Bito T."/>
            <person name="Chiden Y."/>
            <person name="Fujitsuka N."/>
            <person name="Fukunaka R."/>
            <person name="Hamada M."/>
            <person name="Harada C."/>
            <person name="Hayashi A."/>
            <person name="Hijishita S."/>
            <person name="Honda M."/>
            <person name="Hosokawa S."/>
            <person name="Ichikawa Y."/>
            <person name="Idonuma A."/>
            <person name="Iijima M."/>
            <person name="Ikeda M."/>
            <person name="Ikeno M."/>
            <person name="Ito K."/>
            <person name="Ito S."/>
            <person name="Ito T."/>
            <person name="Ito Y."/>
            <person name="Ito Y."/>
            <person name="Iwabuchi A."/>
            <person name="Kamiya K."/>
            <person name="Karasawa W."/>
            <person name="Kurita K."/>
            <person name="Katagiri S."/>
            <person name="Kikuta A."/>
            <person name="Kobayashi H."/>
            <person name="Kobayashi N."/>
            <person name="Machita K."/>
            <person name="Maehara T."/>
            <person name="Masukawa M."/>
            <person name="Mizubayashi T."/>
            <person name="Mukai Y."/>
            <person name="Nagasaki H."/>
            <person name="Nagata Y."/>
            <person name="Naito S."/>
            <person name="Nakashima M."/>
            <person name="Nakama Y."/>
            <person name="Nakamichi Y."/>
            <person name="Nakamura M."/>
            <person name="Meguro A."/>
            <person name="Negishi M."/>
            <person name="Ohta I."/>
            <person name="Ohta T."/>
            <person name="Okamoto M."/>
            <person name="Ono N."/>
            <person name="Saji S."/>
            <person name="Sakaguchi M."/>
            <person name="Sakai K."/>
            <person name="Shibata M."/>
            <person name="Shimokawa T."/>
            <person name="Song J."/>
            <person name="Takazaki Y."/>
            <person name="Terasawa K."/>
            <person name="Tsugane M."/>
            <person name="Tsuji K."/>
            <person name="Ueda S."/>
            <person name="Waki K."/>
            <person name="Yamagata H."/>
            <person name="Yamamoto M."/>
            <person name="Yamamoto S."/>
            <person name="Yamane H."/>
            <person name="Yoshiki S."/>
            <person name="Yoshihara R."/>
            <person name="Yukawa K."/>
            <person name="Zhong H."/>
            <person name="Yano M."/>
            <person name="Yuan Q."/>
            <person name="Ouyang S."/>
            <person name="Liu J."/>
            <person name="Jones K.M."/>
            <person name="Gansberger K."/>
            <person name="Moffat K."/>
            <person name="Hill J."/>
            <person name="Bera J."/>
            <person name="Fadrosh D."/>
            <person name="Jin S."/>
            <person name="Johri S."/>
            <person name="Kim M."/>
            <person name="Overton L."/>
            <person name="Reardon M."/>
            <person name="Tsitrin T."/>
            <person name="Vuong H."/>
            <person name="Weaver B."/>
            <person name="Ciecko A."/>
            <person name="Tallon L."/>
            <person name="Jackson J."/>
            <person name="Pai G."/>
            <person name="Aken S.V."/>
            <person name="Utterback T."/>
            <person name="Reidmuller S."/>
            <person name="Feldblyum T."/>
            <person name="Hsiao J."/>
            <person name="Zismann V."/>
            <person name="Iobst S."/>
            <person name="de Vazeille A.R."/>
            <person name="Buell C.R."/>
            <person name="Ying K."/>
            <person name="Li Y."/>
            <person name="Lu T."/>
            <person name="Huang Y."/>
            <person name="Zhao Q."/>
            <person name="Feng Q."/>
            <person name="Zhang L."/>
            <person name="Zhu J."/>
            <person name="Weng Q."/>
            <person name="Mu J."/>
            <person name="Lu Y."/>
            <person name="Fan D."/>
            <person name="Liu Y."/>
            <person name="Guan J."/>
            <person name="Zhang Y."/>
            <person name="Yu S."/>
            <person name="Liu X."/>
            <person name="Zhang Y."/>
            <person name="Hong G."/>
            <person name="Han B."/>
            <person name="Choisne N."/>
            <person name="Demange N."/>
            <person name="Orjeda G."/>
            <person name="Samain S."/>
            <person name="Cattolico L."/>
            <person name="Pelletier E."/>
            <person name="Couloux A."/>
            <person name="Segurens B."/>
            <person name="Wincker P."/>
            <person name="D'Hont A."/>
            <person name="Scarpelli C."/>
            <person name="Weissenbach J."/>
            <person name="Salanoubat M."/>
            <person name="Quetier F."/>
            <person name="Yu Y."/>
            <person name="Kim H.R."/>
            <person name="Rambo T."/>
            <person name="Currie J."/>
            <person name="Collura K."/>
            <person name="Luo M."/>
            <person name="Yang T."/>
            <person name="Ammiraju J.S.S."/>
            <person name="Engler F."/>
            <person name="Soderlund C."/>
            <person name="Wing R.A."/>
            <person name="Palmer L.E."/>
            <person name="de la Bastide M."/>
            <person name="Spiegel L."/>
            <person name="Nascimento L."/>
            <person name="Zutavern T."/>
            <person name="O'Shaughnessy A."/>
            <person name="Dike S."/>
            <person name="Dedhia N."/>
            <person name="Preston R."/>
            <person name="Balija V."/>
            <person name="McCombie W.R."/>
            <person name="Chow T."/>
            <person name="Chen H."/>
            <person name="Chung M."/>
            <person name="Chen C."/>
            <person name="Shaw J."/>
            <person name="Wu H."/>
            <person name="Hsiao K."/>
            <person name="Chao Y."/>
            <person name="Chu M."/>
            <person name="Cheng C."/>
            <person name="Hour A."/>
            <person name="Lee P."/>
            <person name="Lin S."/>
            <person name="Lin Y."/>
            <person name="Liou J."/>
            <person name="Liu S."/>
            <person name="Hsing Y."/>
            <person name="Raghuvanshi S."/>
            <person name="Mohanty A."/>
            <person name="Bharti A.K."/>
            <person name="Gaur A."/>
            <person name="Gupta V."/>
            <person name="Kumar D."/>
            <person name="Ravi V."/>
            <person name="Vij S."/>
            <person name="Kapur A."/>
            <person name="Khurana P."/>
            <person name="Khurana P."/>
            <person name="Khurana J.P."/>
            <person name="Tyagi A.K."/>
            <person name="Gaikwad K."/>
            <person name="Singh A."/>
            <person name="Dalal V."/>
            <person name="Srivastava S."/>
            <person name="Dixit A."/>
            <person name="Pal A.K."/>
            <person name="Ghazi I.A."/>
            <person name="Yadav M."/>
            <person name="Pandit A."/>
            <person name="Bhargava A."/>
            <person name="Sureshbabu K."/>
            <person name="Batra K."/>
            <person name="Sharma T.R."/>
            <person name="Mohapatra T."/>
            <person name="Singh N.K."/>
            <person name="Messing J."/>
            <person name="Nelson A.B."/>
            <person name="Fuks G."/>
            <person name="Kavchok S."/>
            <person name="Keizer G."/>
            <person name="Linton E."/>
            <person name="Llaca V."/>
            <person name="Song R."/>
            <person name="Tanyolac B."/>
            <person name="Young S."/>
            <person name="Ho-Il K."/>
            <person name="Hahn J.H."/>
            <person name="Sangsakoo G."/>
            <person name="Vanavichit A."/>
            <person name="de Mattos Luiz.A.T."/>
            <person name="Zimmer P.D."/>
            <person name="Malone G."/>
            <person name="Dellagostin O."/>
            <person name="de Oliveira A.C."/>
            <person name="Bevan M."/>
            <person name="Bancroft I."/>
            <person name="Minx P."/>
            <person name="Cordum H."/>
            <person name="Wilson R."/>
            <person name="Cheng Z."/>
            <person name="Jin W."/>
            <person name="Jiang J."/>
            <person name="Leong S.A."/>
            <person name="Iwama H."/>
            <person name="Gojobori T."/>
            <person name="Itoh T."/>
            <person name="Niimura Y."/>
            <person name="Fujii Y."/>
            <person name="Habara T."/>
            <person name="Sakai H."/>
            <person name="Sato Y."/>
            <person name="Wilson G."/>
            <person name="Kumar K."/>
            <person name="McCouch S."/>
            <person name="Juretic N."/>
            <person name="Hoen D."/>
            <person name="Wright S."/>
            <person name="Bruskiewich R."/>
            <person name="Bureau T."/>
            <person name="Miyao A."/>
            <person name="Hirochika H."/>
            <person name="Nishikawa T."/>
            <person name="Kadowaki K."/>
            <person name="Sugiura M."/>
            <person name="Burr B."/>
            <person name="Sasaki T."/>
        </authorList>
    </citation>
    <scope>NUCLEOTIDE SEQUENCE [LARGE SCALE GENOMIC DNA]</scope>
    <source>
        <strain evidence="3">cv. Nipponbare</strain>
    </source>
</reference>
<sequence>MWNMGSAHRITSPAWSPMFGFSPSTCCATLVLRLRCVSITPLGRPVVPDEYGSATTSSGSNTFSSSSSPASGDASSSDMRSSQKWRQPSRRSSMRTTVRAPWEWEGSLSAAMDSVMTTVAPAAASWLSISCGVDIGFAVVTAAPTRDAAKKDSTNSGEFRSRLITTPPRRSPSGARRSAAARRRDRRSTSA</sequence>
<accession>A0A0P0XDQ2</accession>
<reference evidence="2 3" key="3">
    <citation type="journal article" date="2013" name="Rice">
        <title>Improvement of the Oryza sativa Nipponbare reference genome using next generation sequence and optical map data.</title>
        <authorList>
            <person name="Kawahara Y."/>
            <person name="de la Bastide M."/>
            <person name="Hamilton J.P."/>
            <person name="Kanamori H."/>
            <person name="McCombie W.R."/>
            <person name="Ouyang S."/>
            <person name="Schwartz D.C."/>
            <person name="Tanaka T."/>
            <person name="Wu J."/>
            <person name="Zhou S."/>
            <person name="Childs K.L."/>
            <person name="Davidson R.M."/>
            <person name="Lin H."/>
            <person name="Quesada-Ocampo L."/>
            <person name="Vaillancourt B."/>
            <person name="Sakai H."/>
            <person name="Lee S.S."/>
            <person name="Kim J."/>
            <person name="Numa H."/>
            <person name="Itoh T."/>
            <person name="Buell C.R."/>
            <person name="Matsumoto T."/>
        </authorList>
    </citation>
    <scope>NUCLEOTIDE SEQUENCE [LARGE SCALE GENOMIC DNA]</scope>
    <source>
        <strain evidence="3">cv. Nipponbare</strain>
    </source>
</reference>
<dbReference type="AlphaFoldDB" id="A0A0P0XDQ2"/>
<feature type="compositionally biased region" description="Basic residues" evidence="1">
    <location>
        <begin position="179"/>
        <end position="191"/>
    </location>
</feature>
<feature type="compositionally biased region" description="Low complexity" evidence="1">
    <location>
        <begin position="52"/>
        <end position="82"/>
    </location>
</feature>
<dbReference type="Proteomes" id="UP000059680">
    <property type="component" value="Chromosome 8"/>
</dbReference>
<evidence type="ECO:0000313" key="3">
    <source>
        <dbReference type="Proteomes" id="UP000059680"/>
    </source>
</evidence>
<dbReference type="PaxDb" id="39947-A0A0P0XDQ2"/>
<feature type="region of interest" description="Disordered" evidence="1">
    <location>
        <begin position="50"/>
        <end position="98"/>
    </location>
</feature>
<dbReference type="InParanoid" id="A0A0P0XDQ2"/>
<dbReference type="EMBL" id="AP014964">
    <property type="protein sequence ID" value="BAT04524.1"/>
    <property type="molecule type" value="Genomic_DNA"/>
</dbReference>
<feature type="compositionally biased region" description="Low complexity" evidence="1">
    <location>
        <begin position="165"/>
        <end position="178"/>
    </location>
</feature>
<name>A0A0P0XDQ2_ORYSJ</name>